<dbReference type="GO" id="GO:0043565">
    <property type="term" value="F:sequence-specific DNA binding"/>
    <property type="evidence" value="ECO:0007669"/>
    <property type="project" value="TreeGrafter"/>
</dbReference>
<reference evidence="6" key="1">
    <citation type="submission" date="2020-02" db="EMBL/GenBank/DDBJ databases">
        <authorList>
            <person name="Meier V. D."/>
        </authorList>
    </citation>
    <scope>NUCLEOTIDE SEQUENCE</scope>
    <source>
        <strain evidence="6">AVDCRST_MAG27</strain>
    </source>
</reference>
<dbReference type="Gene3D" id="1.10.10.10">
    <property type="entry name" value="Winged helix-like DNA-binding domain superfamily/Winged helix DNA-binding domain"/>
    <property type="match status" value="1"/>
</dbReference>
<keyword evidence="3" id="KW-0238">DNA-binding</keyword>
<dbReference type="SUPFAM" id="SSF53850">
    <property type="entry name" value="Periplasmic binding protein-like II"/>
    <property type="match status" value="1"/>
</dbReference>
<gene>
    <name evidence="6" type="ORF">AVDCRST_MAG27-1407</name>
</gene>
<dbReference type="Gene3D" id="3.40.190.10">
    <property type="entry name" value="Periplasmic binding protein-like II"/>
    <property type="match status" value="2"/>
</dbReference>
<comment type="similarity">
    <text evidence="1">Belongs to the LysR transcriptional regulatory family.</text>
</comment>
<dbReference type="AlphaFoldDB" id="A0A6J4I211"/>
<evidence type="ECO:0000256" key="3">
    <source>
        <dbReference type="ARBA" id="ARBA00023125"/>
    </source>
</evidence>
<dbReference type="InterPro" id="IPR058163">
    <property type="entry name" value="LysR-type_TF_proteobact-type"/>
</dbReference>
<proteinExistence type="inferred from homology"/>
<sequence length="290" mass="30782">MPRRLPPLAALRAFEATARLGSVTRAAEELGRTHGAVSRQIQALQGAAGLPLFEKAGTGLRLNAEGEALHRSVAAALDGLEAGWAALREAAGGPALHVACSASFAMRWLVPRLPGFYRAQPALRLRLSMTTARALRHEGADLVIAWNRGHYPPGEQARAIPLGPVAFGPVCAPDYPVEVAPGRLAGATRIAHEHIGRAWPAWAERAGRTLDCREELHFPHTHLCIEAALAGLGLALVEQRLVREEVATGRLLAPCGFVPFPEGLAALPTSPRAASPAARAFLDWLRGTLG</sequence>
<dbReference type="PANTHER" id="PTHR30537:SF74">
    <property type="entry name" value="HTH-TYPE TRANSCRIPTIONAL REGULATOR TRPI"/>
    <property type="match status" value="1"/>
</dbReference>
<keyword evidence="4" id="KW-0804">Transcription</keyword>
<dbReference type="PROSITE" id="PS50931">
    <property type="entry name" value="HTH_LYSR"/>
    <property type="match status" value="1"/>
</dbReference>
<accession>A0A6J4I211</accession>
<dbReference type="PANTHER" id="PTHR30537">
    <property type="entry name" value="HTH-TYPE TRANSCRIPTIONAL REGULATOR"/>
    <property type="match status" value="1"/>
</dbReference>
<evidence type="ECO:0000313" key="6">
    <source>
        <dbReference type="EMBL" id="CAA9237958.1"/>
    </source>
</evidence>
<dbReference type="GO" id="GO:0003700">
    <property type="term" value="F:DNA-binding transcription factor activity"/>
    <property type="evidence" value="ECO:0007669"/>
    <property type="project" value="InterPro"/>
</dbReference>
<dbReference type="InterPro" id="IPR000847">
    <property type="entry name" value="LysR_HTH_N"/>
</dbReference>
<dbReference type="SUPFAM" id="SSF46785">
    <property type="entry name" value="Winged helix' DNA-binding domain"/>
    <property type="match status" value="1"/>
</dbReference>
<keyword evidence="2" id="KW-0805">Transcription regulation</keyword>
<dbReference type="GO" id="GO:0006351">
    <property type="term" value="P:DNA-templated transcription"/>
    <property type="evidence" value="ECO:0007669"/>
    <property type="project" value="TreeGrafter"/>
</dbReference>
<dbReference type="InterPro" id="IPR036390">
    <property type="entry name" value="WH_DNA-bd_sf"/>
</dbReference>
<evidence type="ECO:0000259" key="5">
    <source>
        <dbReference type="PROSITE" id="PS50931"/>
    </source>
</evidence>
<dbReference type="InterPro" id="IPR036388">
    <property type="entry name" value="WH-like_DNA-bd_sf"/>
</dbReference>
<protein>
    <submittedName>
        <fullName evidence="6">Glycine cleavage system transcriptional activator</fullName>
    </submittedName>
</protein>
<dbReference type="Pfam" id="PF03466">
    <property type="entry name" value="LysR_substrate"/>
    <property type="match status" value="1"/>
</dbReference>
<dbReference type="EMBL" id="CADCTD010000050">
    <property type="protein sequence ID" value="CAA9237958.1"/>
    <property type="molecule type" value="Genomic_DNA"/>
</dbReference>
<evidence type="ECO:0000256" key="1">
    <source>
        <dbReference type="ARBA" id="ARBA00009437"/>
    </source>
</evidence>
<feature type="domain" description="HTH lysR-type" evidence="5">
    <location>
        <begin position="6"/>
        <end position="63"/>
    </location>
</feature>
<evidence type="ECO:0000256" key="4">
    <source>
        <dbReference type="ARBA" id="ARBA00023163"/>
    </source>
</evidence>
<dbReference type="Pfam" id="PF00126">
    <property type="entry name" value="HTH_1"/>
    <property type="match status" value="1"/>
</dbReference>
<evidence type="ECO:0000256" key="2">
    <source>
        <dbReference type="ARBA" id="ARBA00023015"/>
    </source>
</evidence>
<name>A0A6J4I211_9PROT</name>
<organism evidence="6">
    <name type="scientific">uncultured Craurococcus sp</name>
    <dbReference type="NCBI Taxonomy" id="1135998"/>
    <lineage>
        <taxon>Bacteria</taxon>
        <taxon>Pseudomonadati</taxon>
        <taxon>Pseudomonadota</taxon>
        <taxon>Alphaproteobacteria</taxon>
        <taxon>Acetobacterales</taxon>
        <taxon>Acetobacteraceae</taxon>
        <taxon>Craurococcus</taxon>
        <taxon>environmental samples</taxon>
    </lineage>
</organism>
<dbReference type="InterPro" id="IPR005119">
    <property type="entry name" value="LysR_subst-bd"/>
</dbReference>